<dbReference type="InParanoid" id="A0A6I8UVR4"/>
<feature type="compositionally biased region" description="Basic residues" evidence="1">
    <location>
        <begin position="210"/>
        <end position="222"/>
    </location>
</feature>
<accession>A0A6I8UVR4</accession>
<reference evidence="3" key="2">
    <citation type="submission" date="2025-08" db="UniProtKB">
        <authorList>
            <consortium name="RefSeq"/>
        </authorList>
    </citation>
    <scope>IDENTIFICATION</scope>
    <source>
        <strain evidence="3">MV-25-SWS-2005</strain>
        <tissue evidence="3">Whole body</tissue>
    </source>
</reference>
<dbReference type="KEGG" id="dpo:4804904"/>
<sequence>MAEQKTVDFVWNCAHKLEAQSHVERLLKSHYITTCRKFARHNVQLPEDSFGAARICARCGNQWTDGNYQLHLQPQRLADTAKRKRLVAKLEMAKASQQKGLLSTGARNRAKWLRKHMASNIVVDCAVCQHKTMLSLEKRKGKKRDKANDETIASTTPTALQETAATNQQKGNNKRVLNKDIKAGQKIPQQEKAKAPTTPARLTKSTHPAAAKHKTPKQKNKTKAAQSAPCSGNGTKTQSKTQKQNALLQLAAQLKSHAFKDASKSQQNRLQAFLK</sequence>
<protein>
    <submittedName>
        <fullName evidence="3">Uncharacterized protein</fullName>
    </submittedName>
</protein>
<organism evidence="2 3">
    <name type="scientific">Drosophila pseudoobscura pseudoobscura</name>
    <name type="common">Fruit fly</name>
    <dbReference type="NCBI Taxonomy" id="46245"/>
    <lineage>
        <taxon>Eukaryota</taxon>
        <taxon>Metazoa</taxon>
        <taxon>Ecdysozoa</taxon>
        <taxon>Arthropoda</taxon>
        <taxon>Hexapoda</taxon>
        <taxon>Insecta</taxon>
        <taxon>Pterygota</taxon>
        <taxon>Neoptera</taxon>
        <taxon>Endopterygota</taxon>
        <taxon>Diptera</taxon>
        <taxon>Brachycera</taxon>
        <taxon>Muscomorpha</taxon>
        <taxon>Ephydroidea</taxon>
        <taxon>Drosophilidae</taxon>
        <taxon>Drosophila</taxon>
        <taxon>Sophophora</taxon>
    </lineage>
</organism>
<dbReference type="Proteomes" id="UP000001819">
    <property type="component" value="Chromosome 3"/>
</dbReference>
<feature type="compositionally biased region" description="Polar residues" evidence="1">
    <location>
        <begin position="228"/>
        <end position="239"/>
    </location>
</feature>
<feature type="compositionally biased region" description="Polar residues" evidence="1">
    <location>
        <begin position="151"/>
        <end position="171"/>
    </location>
</feature>
<evidence type="ECO:0000256" key="1">
    <source>
        <dbReference type="SAM" id="MobiDB-lite"/>
    </source>
</evidence>
<dbReference type="AlphaFoldDB" id="A0A6I8UVR4"/>
<dbReference type="RefSeq" id="XP_001361389.2">
    <property type="nucleotide sequence ID" value="XM_001361352.4"/>
</dbReference>
<proteinExistence type="predicted"/>
<name>A0A6I8UVR4_DROPS</name>
<keyword evidence="2" id="KW-1185">Reference proteome</keyword>
<reference evidence="2" key="1">
    <citation type="submission" date="2024-06" db="UniProtKB">
        <authorList>
            <consortium name="RefSeq"/>
        </authorList>
    </citation>
    <scope>NUCLEOTIDE SEQUENCE [LARGE SCALE GENOMIC DNA]</scope>
    <source>
        <strain evidence="2">MV2-25</strain>
    </source>
</reference>
<feature type="compositionally biased region" description="Basic and acidic residues" evidence="1">
    <location>
        <begin position="177"/>
        <end position="194"/>
    </location>
</feature>
<dbReference type="FunCoup" id="A0A6I8UVR4">
    <property type="interactions" value="53"/>
</dbReference>
<gene>
    <name evidence="3" type="primary">LOC4804904</name>
</gene>
<evidence type="ECO:0000313" key="3">
    <source>
        <dbReference type="RefSeq" id="XP_001361389.2"/>
    </source>
</evidence>
<evidence type="ECO:0000313" key="2">
    <source>
        <dbReference type="Proteomes" id="UP000001819"/>
    </source>
</evidence>
<feature type="region of interest" description="Disordered" evidence="1">
    <location>
        <begin position="137"/>
        <end position="244"/>
    </location>
</feature>